<keyword evidence="6" id="KW-0833">Ubl conjugation pathway</keyword>
<comment type="caution">
    <text evidence="12">The sequence shown here is derived from an EMBL/GenBank/DDBJ whole genome shotgun (WGS) entry which is preliminary data.</text>
</comment>
<evidence type="ECO:0000313" key="12">
    <source>
        <dbReference type="EMBL" id="PRW57583.1"/>
    </source>
</evidence>
<dbReference type="InterPro" id="IPR011016">
    <property type="entry name" value="Znf_RING-CH"/>
</dbReference>
<keyword evidence="4" id="KW-0479">Metal-binding</keyword>
<dbReference type="GO" id="GO:0016020">
    <property type="term" value="C:membrane"/>
    <property type="evidence" value="ECO:0007669"/>
    <property type="project" value="UniProtKB-SubCell"/>
</dbReference>
<accession>A0A2P6TU49</accession>
<name>A0A2P6TU49_CHLSO</name>
<feature type="region of interest" description="Disordered" evidence="10">
    <location>
        <begin position="111"/>
        <end position="143"/>
    </location>
</feature>
<comment type="subcellular location">
    <subcellularLocation>
        <location evidence="1">Membrane</location>
        <topology evidence="1">Multi-pass membrane protein</topology>
    </subcellularLocation>
</comment>
<keyword evidence="7" id="KW-0862">Zinc</keyword>
<keyword evidence="2" id="KW-0808">Transferase</keyword>
<dbReference type="PANTHER" id="PTHR46065:SF3">
    <property type="entry name" value="FI20425P1"/>
    <property type="match status" value="1"/>
</dbReference>
<dbReference type="GO" id="GO:0016740">
    <property type="term" value="F:transferase activity"/>
    <property type="evidence" value="ECO:0007669"/>
    <property type="project" value="UniProtKB-KW"/>
</dbReference>
<evidence type="ECO:0000256" key="7">
    <source>
        <dbReference type="ARBA" id="ARBA00022833"/>
    </source>
</evidence>
<gene>
    <name evidence="12" type="ORF">C2E21_3317</name>
</gene>
<dbReference type="Proteomes" id="UP000239899">
    <property type="component" value="Unassembled WGS sequence"/>
</dbReference>
<keyword evidence="5" id="KW-0863">Zinc-finger</keyword>
<feature type="domain" description="RING-CH-type" evidence="11">
    <location>
        <begin position="4"/>
        <end position="68"/>
    </location>
</feature>
<dbReference type="GO" id="GO:0008270">
    <property type="term" value="F:zinc ion binding"/>
    <property type="evidence" value="ECO:0007669"/>
    <property type="project" value="UniProtKB-KW"/>
</dbReference>
<evidence type="ECO:0000256" key="9">
    <source>
        <dbReference type="ARBA" id="ARBA00023136"/>
    </source>
</evidence>
<dbReference type="InterPro" id="IPR013083">
    <property type="entry name" value="Znf_RING/FYVE/PHD"/>
</dbReference>
<evidence type="ECO:0000256" key="5">
    <source>
        <dbReference type="ARBA" id="ARBA00022771"/>
    </source>
</evidence>
<dbReference type="OrthoDB" id="273089at2759"/>
<dbReference type="SMART" id="SM00744">
    <property type="entry name" value="RINGv"/>
    <property type="match status" value="1"/>
</dbReference>
<sequence>MAEQDHDDPPTCRICFEPALRQRGGRLVQPCSCAGSMAHIHESCLAEAERHSSTPGWCSVCRGRLRAPRRPLSPHVWLTAAVGAALACIATCLDVAEERRELQQAEQARLERRQRSREARLERERQDMVQQERQRRQTEEQRTVVGKAALMLAHFAIQPY</sequence>
<organism evidence="12 13">
    <name type="scientific">Chlorella sorokiniana</name>
    <name type="common">Freshwater green alga</name>
    <dbReference type="NCBI Taxonomy" id="3076"/>
    <lineage>
        <taxon>Eukaryota</taxon>
        <taxon>Viridiplantae</taxon>
        <taxon>Chlorophyta</taxon>
        <taxon>core chlorophytes</taxon>
        <taxon>Trebouxiophyceae</taxon>
        <taxon>Chlorellales</taxon>
        <taxon>Chlorellaceae</taxon>
        <taxon>Chlorella clade</taxon>
        <taxon>Chlorella</taxon>
    </lineage>
</organism>
<reference evidence="12 13" key="1">
    <citation type="journal article" date="2018" name="Plant J.">
        <title>Genome sequences of Chlorella sorokiniana UTEX 1602 and Micractinium conductrix SAG 241.80: implications to maltose excretion by a green alga.</title>
        <authorList>
            <person name="Arriola M.B."/>
            <person name="Velmurugan N."/>
            <person name="Zhang Y."/>
            <person name="Plunkett M.H."/>
            <person name="Hondzo H."/>
            <person name="Barney B.M."/>
        </authorList>
    </citation>
    <scope>NUCLEOTIDE SEQUENCE [LARGE SCALE GENOMIC DNA]</scope>
    <source>
        <strain evidence="13">UTEX 1602</strain>
    </source>
</reference>
<evidence type="ECO:0000256" key="6">
    <source>
        <dbReference type="ARBA" id="ARBA00022786"/>
    </source>
</evidence>
<keyword evidence="8" id="KW-1133">Transmembrane helix</keyword>
<dbReference type="SUPFAM" id="SSF57850">
    <property type="entry name" value="RING/U-box"/>
    <property type="match status" value="1"/>
</dbReference>
<keyword evidence="13" id="KW-1185">Reference proteome</keyword>
<protein>
    <submittedName>
        <fullName evidence="12">E3 ubiquitin-ligase MARCH2</fullName>
    </submittedName>
</protein>
<dbReference type="AlphaFoldDB" id="A0A2P6TU49"/>
<evidence type="ECO:0000313" key="13">
    <source>
        <dbReference type="Proteomes" id="UP000239899"/>
    </source>
</evidence>
<dbReference type="EMBL" id="LHPG02000006">
    <property type="protein sequence ID" value="PRW57583.1"/>
    <property type="molecule type" value="Genomic_DNA"/>
</dbReference>
<keyword evidence="9" id="KW-0472">Membrane</keyword>
<proteinExistence type="predicted"/>
<keyword evidence="3" id="KW-0812">Transmembrane</keyword>
<evidence type="ECO:0000256" key="4">
    <source>
        <dbReference type="ARBA" id="ARBA00022723"/>
    </source>
</evidence>
<dbReference type="GO" id="GO:0016874">
    <property type="term" value="F:ligase activity"/>
    <property type="evidence" value="ECO:0007669"/>
    <property type="project" value="UniProtKB-KW"/>
</dbReference>
<dbReference type="PROSITE" id="PS51292">
    <property type="entry name" value="ZF_RING_CH"/>
    <property type="match status" value="1"/>
</dbReference>
<dbReference type="Gene3D" id="3.30.40.10">
    <property type="entry name" value="Zinc/RING finger domain, C3HC4 (zinc finger)"/>
    <property type="match status" value="1"/>
</dbReference>
<dbReference type="PANTHER" id="PTHR46065">
    <property type="entry name" value="E3 UBIQUITIN-PROTEIN LIGASE MARCH 2/3 FAMILY MEMBER"/>
    <property type="match status" value="1"/>
</dbReference>
<evidence type="ECO:0000256" key="3">
    <source>
        <dbReference type="ARBA" id="ARBA00022692"/>
    </source>
</evidence>
<evidence type="ECO:0000256" key="8">
    <source>
        <dbReference type="ARBA" id="ARBA00022989"/>
    </source>
</evidence>
<evidence type="ECO:0000256" key="10">
    <source>
        <dbReference type="SAM" id="MobiDB-lite"/>
    </source>
</evidence>
<evidence type="ECO:0000256" key="1">
    <source>
        <dbReference type="ARBA" id="ARBA00004141"/>
    </source>
</evidence>
<evidence type="ECO:0000259" key="11">
    <source>
        <dbReference type="PROSITE" id="PS51292"/>
    </source>
</evidence>
<evidence type="ECO:0000256" key="2">
    <source>
        <dbReference type="ARBA" id="ARBA00022679"/>
    </source>
</evidence>
<feature type="compositionally biased region" description="Basic and acidic residues" evidence="10">
    <location>
        <begin position="111"/>
        <end position="142"/>
    </location>
</feature>
<dbReference type="Pfam" id="PF12906">
    <property type="entry name" value="RINGv"/>
    <property type="match status" value="1"/>
</dbReference>